<dbReference type="InterPro" id="IPR000889">
    <property type="entry name" value="Glutathione_peroxidase"/>
</dbReference>
<protein>
    <recommendedName>
        <fullName evidence="4">Glutathione peroxidase</fullName>
    </recommendedName>
</protein>
<evidence type="ECO:0000313" key="7">
    <source>
        <dbReference type="Proteomes" id="UP000832011"/>
    </source>
</evidence>
<evidence type="ECO:0000259" key="5">
    <source>
        <dbReference type="PROSITE" id="PS51352"/>
    </source>
</evidence>
<evidence type="ECO:0000256" key="4">
    <source>
        <dbReference type="RuleBase" id="RU000499"/>
    </source>
</evidence>
<reference evidence="6 7" key="1">
    <citation type="journal article" date="2022" name="Res Sq">
        <title>Evolution of multicellular longitudinally dividing oral cavity symbionts (Neisseriaceae).</title>
        <authorList>
            <person name="Nyongesa S."/>
            <person name="Weber P."/>
            <person name="Bernet E."/>
            <person name="Pullido F."/>
            <person name="Nieckarz M."/>
            <person name="Delaby M."/>
            <person name="Nieves C."/>
            <person name="Viehboeck T."/>
            <person name="Krause N."/>
            <person name="Rivera-Millot A."/>
            <person name="Nakamura A."/>
            <person name="Vischer N."/>
            <person name="VanNieuwenhze M."/>
            <person name="Brun Y."/>
            <person name="Cava F."/>
            <person name="Bulgheresi S."/>
            <person name="Veyrier F."/>
        </authorList>
    </citation>
    <scope>NUCLEOTIDE SEQUENCE [LARGE SCALE GENOMIC DNA]</scope>
    <source>
        <strain evidence="6 7">SN4</strain>
    </source>
</reference>
<sequence length="183" mass="19934">MSNTIQDISVNDISGQPVTLSDFAGKVLLIVNVASKCGLTPQYEGLEALYEQYREQGFAVLGFPANEFLAQEPGSNDEIAAFCRGTFGVQFPMFAKIVVKGEGQHPLYQRLTAAIPTAQALPDGKLKARLSEKGLIDGKDSDITWNFEKFLVNKTGEVVARFMPDVPPQDALIVRAIEAELAK</sequence>
<gene>
    <name evidence="6" type="ORF">LVJ82_17585</name>
</gene>
<name>A0ABY4E0G5_9NEIS</name>
<dbReference type="RefSeq" id="WP_058356935.1">
    <property type="nucleotide sequence ID" value="NZ_CABKVG010000010.1"/>
</dbReference>
<dbReference type="InterPro" id="IPR013766">
    <property type="entry name" value="Thioredoxin_domain"/>
</dbReference>
<dbReference type="CDD" id="cd00340">
    <property type="entry name" value="GSH_Peroxidase"/>
    <property type="match status" value="1"/>
</dbReference>
<dbReference type="Pfam" id="PF00255">
    <property type="entry name" value="GSHPx"/>
    <property type="match status" value="1"/>
</dbReference>
<dbReference type="PANTHER" id="PTHR11592:SF40">
    <property type="entry name" value="THIOREDOXIN_GLUTATHIONE PEROXIDASE BTUE"/>
    <property type="match status" value="1"/>
</dbReference>
<dbReference type="PRINTS" id="PR01011">
    <property type="entry name" value="GLUTPROXDASE"/>
</dbReference>
<dbReference type="InterPro" id="IPR029759">
    <property type="entry name" value="GPX_AS"/>
</dbReference>
<evidence type="ECO:0000256" key="2">
    <source>
        <dbReference type="ARBA" id="ARBA00022559"/>
    </source>
</evidence>
<feature type="domain" description="Thioredoxin" evidence="5">
    <location>
        <begin position="1"/>
        <end position="182"/>
    </location>
</feature>
<keyword evidence="2 4" id="KW-0575">Peroxidase</keyword>
<dbReference type="InterPro" id="IPR036249">
    <property type="entry name" value="Thioredoxin-like_sf"/>
</dbReference>
<organism evidence="6 7">
    <name type="scientific">Vitreoscilla massiliensis</name>
    <dbReference type="NCBI Taxonomy" id="1689272"/>
    <lineage>
        <taxon>Bacteria</taxon>
        <taxon>Pseudomonadati</taxon>
        <taxon>Pseudomonadota</taxon>
        <taxon>Betaproteobacteria</taxon>
        <taxon>Neisseriales</taxon>
        <taxon>Neisseriaceae</taxon>
        <taxon>Vitreoscilla</taxon>
    </lineage>
</organism>
<evidence type="ECO:0000256" key="3">
    <source>
        <dbReference type="ARBA" id="ARBA00023002"/>
    </source>
</evidence>
<comment type="similarity">
    <text evidence="1 4">Belongs to the glutathione peroxidase family.</text>
</comment>
<accession>A0ABY4E0G5</accession>
<dbReference type="Gene3D" id="3.40.30.10">
    <property type="entry name" value="Glutaredoxin"/>
    <property type="match status" value="1"/>
</dbReference>
<keyword evidence="3 4" id="KW-0560">Oxidoreductase</keyword>
<dbReference type="EMBL" id="CP091511">
    <property type="protein sequence ID" value="UOO89230.1"/>
    <property type="molecule type" value="Genomic_DNA"/>
</dbReference>
<dbReference type="SUPFAM" id="SSF52833">
    <property type="entry name" value="Thioredoxin-like"/>
    <property type="match status" value="1"/>
</dbReference>
<evidence type="ECO:0000313" key="6">
    <source>
        <dbReference type="EMBL" id="UOO89230.1"/>
    </source>
</evidence>
<evidence type="ECO:0000256" key="1">
    <source>
        <dbReference type="ARBA" id="ARBA00006926"/>
    </source>
</evidence>
<proteinExistence type="inferred from homology"/>
<keyword evidence="7" id="KW-1185">Reference proteome</keyword>
<dbReference type="Proteomes" id="UP000832011">
    <property type="component" value="Chromosome"/>
</dbReference>
<dbReference type="PIRSF" id="PIRSF000303">
    <property type="entry name" value="Glutathion_perox"/>
    <property type="match status" value="1"/>
</dbReference>
<dbReference type="PROSITE" id="PS00460">
    <property type="entry name" value="GLUTATHIONE_PEROXID_1"/>
    <property type="match status" value="1"/>
</dbReference>
<dbReference type="PROSITE" id="PS51352">
    <property type="entry name" value="THIOREDOXIN_2"/>
    <property type="match status" value="1"/>
</dbReference>
<dbReference type="PANTHER" id="PTHR11592">
    <property type="entry name" value="GLUTATHIONE PEROXIDASE"/>
    <property type="match status" value="1"/>
</dbReference>
<dbReference type="PROSITE" id="PS51355">
    <property type="entry name" value="GLUTATHIONE_PEROXID_3"/>
    <property type="match status" value="1"/>
</dbReference>